<dbReference type="Proteomes" id="UP000014731">
    <property type="component" value="Segment"/>
</dbReference>
<dbReference type="GeneID" id="16881057"/>
<gene>
    <name evidence="2" type="ORF">Phi19:3_gp003</name>
</gene>
<keyword evidence="3" id="KW-1185">Reference proteome</keyword>
<proteinExistence type="predicted"/>
<keyword evidence="2" id="KW-0436">Ligase</keyword>
<dbReference type="Pfam" id="PF09414">
    <property type="entry name" value="RNA_ligase"/>
    <property type="match status" value="1"/>
</dbReference>
<dbReference type="OrthoDB" id="8705at10239"/>
<dbReference type="GO" id="GO:0016874">
    <property type="term" value="F:ligase activity"/>
    <property type="evidence" value="ECO:0007669"/>
    <property type="project" value="UniProtKB-KW"/>
</dbReference>
<dbReference type="InterPro" id="IPR021122">
    <property type="entry name" value="RNA_ligase_dom_REL/Rnl2"/>
</dbReference>
<reference evidence="2 3" key="1">
    <citation type="journal article" date="2013" name="Proc. Natl. Acad. Sci. U.S.A.">
        <title>Twelve previously unknown phage genera are ubiquitous in global oceans.</title>
        <authorList>
            <person name="Holmfeldt K."/>
            <person name="Solonenko N."/>
            <person name="Shah M."/>
            <person name="Corrier K."/>
            <person name="Riemann L."/>
            <person name="Verberkmoes N.C."/>
            <person name="Sullivan M.B."/>
        </authorList>
    </citation>
    <scope>NUCLEOTIDE SEQUENCE [LARGE SCALE GENOMIC DNA]</scope>
    <source>
        <strain evidence="2">Phi19:3</strain>
    </source>
</reference>
<reference evidence="3" key="2">
    <citation type="submission" date="2013-03" db="EMBL/GenBank/DDBJ databases">
        <title>The Cellulophaga phages: a novel, diverse, and globally ubiquitous model system.</title>
        <authorList>
            <person name="Holmfeldt K."/>
            <person name="Solonenko N."/>
            <person name="Shah M."/>
            <person name="Corrier K."/>
            <person name="Riemann L."/>
            <person name="VerBerkmoes N.C."/>
            <person name="Sullivan M.B."/>
        </authorList>
    </citation>
    <scope>NUCLEOTIDE SEQUENCE [LARGE SCALE GENOMIC DNA]</scope>
</reference>
<sequence>MEFKKYQHLERFGTTEVQNIELGKTYIFPKIDGTNASVWLNEKGEIQAGSRNRHLTLEADNAGFYAWVKEQSNLLEYLLENPKHRLYGEWLVPHSLKTYKENAWRNFYVFDVAVDRDENEILHESDDKVNYLAYDYYKPLLEEKEINFISPISIITNASYEQLVNQLMKNVFLIEDGKGVGEGIVIKNYDFKNKYGRNTFAKIVTTEFKEKHSKVMGASEIKGKKMVELEIAEEFVTTALVEKVYAKIENDKGFNSRSIPQLLNTVYYDVVKEDAWNFVKKHKNPSINFKTLQHFVFAQVKVKSPHLF</sequence>
<dbReference type="SUPFAM" id="SSF56091">
    <property type="entry name" value="DNA ligase/mRNA capping enzyme, catalytic domain"/>
    <property type="match status" value="1"/>
</dbReference>
<evidence type="ECO:0000313" key="3">
    <source>
        <dbReference type="Proteomes" id="UP000014731"/>
    </source>
</evidence>
<protein>
    <submittedName>
        <fullName evidence="2">DNA ligase</fullName>
    </submittedName>
</protein>
<dbReference type="KEGG" id="vg:16881057"/>
<evidence type="ECO:0000313" key="2">
    <source>
        <dbReference type="EMBL" id="AGO47407.1"/>
    </source>
</evidence>
<dbReference type="RefSeq" id="YP_008240788.1">
    <property type="nucleotide sequence ID" value="NC_021789.1"/>
</dbReference>
<accession>R9ZYK2</accession>
<name>R9ZYK2_9CAUD</name>
<dbReference type="Gene3D" id="3.30.470.30">
    <property type="entry name" value="DNA ligase/mRNA capping enzyme"/>
    <property type="match status" value="1"/>
</dbReference>
<feature type="domain" description="RNA ligase" evidence="1">
    <location>
        <begin position="30"/>
        <end position="200"/>
    </location>
</feature>
<organism evidence="2 3">
    <name type="scientific">Cellulophaga phage phi19:3</name>
    <dbReference type="NCBI Taxonomy" id="1327971"/>
    <lineage>
        <taxon>Viruses</taxon>
        <taxon>Duplodnaviria</taxon>
        <taxon>Heunggongvirae</taxon>
        <taxon>Uroviricota</taxon>
        <taxon>Caudoviricetes</taxon>
        <taxon>Pachyviridae</taxon>
        <taxon>Baltivirus</taxon>
        <taxon>Baltivirus phi19tres</taxon>
    </lineage>
</organism>
<evidence type="ECO:0000259" key="1">
    <source>
        <dbReference type="Pfam" id="PF09414"/>
    </source>
</evidence>
<dbReference type="EMBL" id="KC821608">
    <property type="protein sequence ID" value="AGO47407.1"/>
    <property type="molecule type" value="Genomic_DNA"/>
</dbReference>